<dbReference type="InterPro" id="IPR039565">
    <property type="entry name" value="BamD-like"/>
</dbReference>
<dbReference type="EMBL" id="JAJPPU010000002">
    <property type="protein sequence ID" value="MCD8473967.1"/>
    <property type="molecule type" value="Genomic_DNA"/>
</dbReference>
<gene>
    <name evidence="6" type="primary">ybgF</name>
    <name evidence="2" type="synonym">cpoB</name>
    <name evidence="6" type="ORF">LPH55_11000</name>
</gene>
<sequence length="275" mass="30568" precursor="true">MRFWGAIFCVVAMALGTVAPTFAQMSSLADRVTALEQRASDPQVNLDLINQINDLRSQMRQMQGALEEIQHGYEQLKQQSKDQYLDLDSRLKPIEGGSVKVLPDAPVNPISQVSPSHYKQPIVTSEQSPKVHGDPSALTIGNEERTAYNVAFEALKNSKYADAAQLFLSFLQIYPNGVYTPNALYWLGESYYAMHDFVSAEAQFRSLLSRYPTHDKASGGLLKQALCQANQGHNTDAEQSLEQVLSQYPGTDAARLAQERLQSIKLSQSIRSEEL</sequence>
<dbReference type="PROSITE" id="PS50005">
    <property type="entry name" value="TPR"/>
    <property type="match status" value="1"/>
</dbReference>
<keyword evidence="1 2" id="KW-0732">Signal</keyword>
<feature type="domain" description="Outer membrane lipoprotein BamD-like" evidence="4">
    <location>
        <begin position="144"/>
        <end position="265"/>
    </location>
</feature>
<evidence type="ECO:0000259" key="5">
    <source>
        <dbReference type="Pfam" id="PF16331"/>
    </source>
</evidence>
<evidence type="ECO:0000256" key="2">
    <source>
        <dbReference type="HAMAP-Rule" id="MF_02066"/>
    </source>
</evidence>
<dbReference type="SUPFAM" id="SSF48452">
    <property type="entry name" value="TPR-like"/>
    <property type="match status" value="1"/>
</dbReference>
<feature type="repeat" description="TPR" evidence="3">
    <location>
        <begin position="181"/>
        <end position="214"/>
    </location>
</feature>
<dbReference type="Gene3D" id="1.20.5.110">
    <property type="match status" value="1"/>
</dbReference>
<comment type="similarity">
    <text evidence="2">Belongs to the CpoB family.</text>
</comment>
<dbReference type="Pfam" id="PF13525">
    <property type="entry name" value="YfiO"/>
    <property type="match status" value="1"/>
</dbReference>
<comment type="caution">
    <text evidence="6">The sequence shown here is derived from an EMBL/GenBank/DDBJ whole genome shotgun (WGS) entry which is preliminary data.</text>
</comment>
<proteinExistence type="inferred from homology"/>
<keyword evidence="2" id="KW-0132">Cell division</keyword>
<dbReference type="GeneID" id="68900878"/>
<protein>
    <recommendedName>
        <fullName evidence="2">Cell division coordinator CpoB</fullName>
    </recommendedName>
</protein>
<comment type="function">
    <text evidence="2">Mediates coordination of peptidoglycan synthesis and outer membrane constriction during cell division.</text>
</comment>
<feature type="chain" id="PRO_5044926283" description="Cell division coordinator CpoB" evidence="2">
    <location>
        <begin position="24"/>
        <end position="275"/>
    </location>
</feature>
<feature type="domain" description="YbgF trimerisation" evidence="5">
    <location>
        <begin position="27"/>
        <end position="98"/>
    </location>
</feature>
<keyword evidence="7" id="KW-1185">Reference proteome</keyword>
<organism evidence="6 7">
    <name type="scientific">Xylella taiwanensis</name>
    <dbReference type="NCBI Taxonomy" id="1444770"/>
    <lineage>
        <taxon>Bacteria</taxon>
        <taxon>Pseudomonadati</taxon>
        <taxon>Pseudomonadota</taxon>
        <taxon>Gammaproteobacteria</taxon>
        <taxon>Lysobacterales</taxon>
        <taxon>Lysobacteraceae</taxon>
        <taxon>Xylella</taxon>
    </lineage>
</organism>
<keyword evidence="3" id="KW-0802">TPR repeat</keyword>
<evidence type="ECO:0000313" key="7">
    <source>
        <dbReference type="Proteomes" id="UP001430701"/>
    </source>
</evidence>
<accession>A0ABS8TUZ1</accession>
<comment type="subcellular location">
    <subcellularLocation>
        <location evidence="2">Periplasm</location>
    </subcellularLocation>
</comment>
<evidence type="ECO:0000313" key="6">
    <source>
        <dbReference type="EMBL" id="MCD8473967.1"/>
    </source>
</evidence>
<dbReference type="SMART" id="SM00028">
    <property type="entry name" value="TPR"/>
    <property type="match status" value="3"/>
</dbReference>
<evidence type="ECO:0000256" key="1">
    <source>
        <dbReference type="ARBA" id="ARBA00022729"/>
    </source>
</evidence>
<dbReference type="NCBIfam" id="TIGR02795">
    <property type="entry name" value="tol_pal_ybgF"/>
    <property type="match status" value="1"/>
</dbReference>
<dbReference type="InterPro" id="IPR019734">
    <property type="entry name" value="TPR_rpt"/>
</dbReference>
<dbReference type="InterPro" id="IPR014162">
    <property type="entry name" value="CpoB_C"/>
</dbReference>
<evidence type="ECO:0000259" key="4">
    <source>
        <dbReference type="Pfam" id="PF13525"/>
    </source>
</evidence>
<dbReference type="Proteomes" id="UP001430701">
    <property type="component" value="Unassembled WGS sequence"/>
</dbReference>
<feature type="signal peptide" evidence="2">
    <location>
        <begin position="1"/>
        <end position="23"/>
    </location>
</feature>
<dbReference type="InterPro" id="IPR034706">
    <property type="entry name" value="CpoB"/>
</dbReference>
<dbReference type="Gene3D" id="1.25.40.10">
    <property type="entry name" value="Tetratricopeptide repeat domain"/>
    <property type="match status" value="1"/>
</dbReference>
<dbReference type="InterPro" id="IPR032519">
    <property type="entry name" value="YbgF_tri"/>
</dbReference>
<reference evidence="6" key="1">
    <citation type="submission" date="2021-11" db="EMBL/GenBank/DDBJ databases">
        <title>Genome sequence of Xylella taiwanensis PLS432.</title>
        <authorList>
            <person name="Weng L.-W."/>
            <person name="Su C.-C."/>
            <person name="Tsai C.-W."/>
            <person name="Kuo C.-H."/>
        </authorList>
    </citation>
    <scope>NUCLEOTIDE SEQUENCE</scope>
    <source>
        <strain evidence="6">PLS432</strain>
    </source>
</reference>
<dbReference type="HAMAP" id="MF_02066">
    <property type="entry name" value="CpoB"/>
    <property type="match status" value="1"/>
</dbReference>
<name>A0ABS8TUZ1_9GAMM</name>
<dbReference type="RefSeq" id="WP_038272479.1">
    <property type="nucleotide sequence ID" value="NZ_CP053627.1"/>
</dbReference>
<keyword evidence="2" id="KW-0574">Periplasm</keyword>
<keyword evidence="2" id="KW-0175">Coiled coil</keyword>
<feature type="coiled-coil region" evidence="2">
    <location>
        <begin position="45"/>
        <end position="79"/>
    </location>
</feature>
<keyword evidence="2" id="KW-0131">Cell cycle</keyword>
<evidence type="ECO:0000256" key="3">
    <source>
        <dbReference type="PROSITE-ProRule" id="PRU00339"/>
    </source>
</evidence>
<dbReference type="InterPro" id="IPR011990">
    <property type="entry name" value="TPR-like_helical_dom_sf"/>
</dbReference>
<dbReference type="Pfam" id="PF16331">
    <property type="entry name" value="TolA_bind_tri"/>
    <property type="match status" value="1"/>
</dbReference>